<dbReference type="Proteomes" id="UP000777661">
    <property type="component" value="Unassembled WGS sequence"/>
</dbReference>
<keyword evidence="3" id="KW-1185">Reference proteome</keyword>
<evidence type="ECO:0000256" key="1">
    <source>
        <dbReference type="SAM" id="MobiDB-lite"/>
    </source>
</evidence>
<evidence type="ECO:0008006" key="4">
    <source>
        <dbReference type="Google" id="ProtNLM"/>
    </source>
</evidence>
<gene>
    <name evidence="2" type="ORF">KVG22_00615</name>
</gene>
<organism evidence="2 3">
    <name type="scientific">Nitratireductor rhodophyticola</name>
    <dbReference type="NCBI Taxonomy" id="2854036"/>
    <lineage>
        <taxon>Bacteria</taxon>
        <taxon>Pseudomonadati</taxon>
        <taxon>Pseudomonadota</taxon>
        <taxon>Alphaproteobacteria</taxon>
        <taxon>Hyphomicrobiales</taxon>
        <taxon>Phyllobacteriaceae</taxon>
        <taxon>Nitratireductor</taxon>
    </lineage>
</organism>
<dbReference type="EMBL" id="JAHSQO010000001">
    <property type="protein sequence ID" value="MBY8915073.1"/>
    <property type="molecule type" value="Genomic_DNA"/>
</dbReference>
<evidence type="ECO:0000313" key="2">
    <source>
        <dbReference type="EMBL" id="MBY8915073.1"/>
    </source>
</evidence>
<feature type="region of interest" description="Disordered" evidence="1">
    <location>
        <begin position="70"/>
        <end position="91"/>
    </location>
</feature>
<name>A0ABS7R2D9_9HYPH</name>
<reference evidence="2 3" key="1">
    <citation type="submission" date="2021-06" db="EMBL/GenBank/DDBJ databases">
        <title>Nitratireductor porphyridii sp. nov., isolated from a small marine red alga, Porphyridium purpureum in South Korea.</title>
        <authorList>
            <person name="Kim K.H."/>
            <person name="Kristyanto S."/>
            <person name="Jeon C.O."/>
        </authorList>
    </citation>
    <scope>NUCLEOTIDE SEQUENCE [LARGE SCALE GENOMIC DNA]</scope>
    <source>
        <strain evidence="2 3">R6</strain>
    </source>
</reference>
<dbReference type="Gene3D" id="1.20.5.2280">
    <property type="match status" value="1"/>
</dbReference>
<proteinExistence type="predicted"/>
<sequence>MAEATNEFMYELLKKMQERFDKIDFALSDIKAEVNNLRGSMVAMHGDIHNIYGTLARQDQRLDRIERRLELREMAEGPQKPYDPSPSDQTP</sequence>
<protein>
    <recommendedName>
        <fullName evidence="4">SlyX family protein</fullName>
    </recommendedName>
</protein>
<comment type="caution">
    <text evidence="2">The sequence shown here is derived from an EMBL/GenBank/DDBJ whole genome shotgun (WGS) entry which is preliminary data.</text>
</comment>
<accession>A0ABS7R2D9</accession>
<evidence type="ECO:0000313" key="3">
    <source>
        <dbReference type="Proteomes" id="UP000777661"/>
    </source>
</evidence>
<dbReference type="RefSeq" id="WP_223004212.1">
    <property type="nucleotide sequence ID" value="NZ_CBDDPV010000002.1"/>
</dbReference>